<reference evidence="2" key="1">
    <citation type="journal article" date="2019" name="Science">
        <title>Mutation of a bHLH transcription factor allowed almond domestication.</title>
        <authorList>
            <person name="Sanchez-Perez R."/>
            <person name="Pavan S."/>
            <person name="Mazzeo R."/>
            <person name="Moldovan C."/>
            <person name="Aiese Cigliano R."/>
            <person name="Del Cueto J."/>
            <person name="Ricciardi F."/>
            <person name="Lotti C."/>
            <person name="Ricciardi L."/>
            <person name="Dicenta F."/>
            <person name="Lopez-Marques R.L."/>
            <person name="Lindberg Moller B."/>
        </authorList>
    </citation>
    <scope>NUCLEOTIDE SEQUENCE</scope>
</reference>
<organism evidence="2">
    <name type="scientific">Prunus dulcis</name>
    <name type="common">Almond</name>
    <name type="synonym">Amygdalus dulcis</name>
    <dbReference type="NCBI Taxonomy" id="3755"/>
    <lineage>
        <taxon>Eukaryota</taxon>
        <taxon>Viridiplantae</taxon>
        <taxon>Streptophyta</taxon>
        <taxon>Embryophyta</taxon>
        <taxon>Tracheophyta</taxon>
        <taxon>Spermatophyta</taxon>
        <taxon>Magnoliopsida</taxon>
        <taxon>eudicotyledons</taxon>
        <taxon>Gunneridae</taxon>
        <taxon>Pentapetalae</taxon>
        <taxon>rosids</taxon>
        <taxon>fabids</taxon>
        <taxon>Rosales</taxon>
        <taxon>Rosaceae</taxon>
        <taxon>Amygdaloideae</taxon>
        <taxon>Amygdaleae</taxon>
        <taxon>Prunus</taxon>
    </lineage>
</organism>
<sequence>VHVSIEKLNPLRLTWSPEPKARLWPFATQISCGFIYVRVPNPENPQQNQNHHQLRLRRRDNRMLTRSVPTPTPDSDELTQTELRCLVLRYSSASVGGFQRASQSSSWEQICINSWNRLGLGVTTQPSPDIGRRSSRRKMAIFARMSPELRRLRSPPPAAISGDQGTSQDFGFTTSTTKWKSGLTWRRLSGVETDPIRGVGINFGKCPIYRGDSAEISAESLGILCVTAAK</sequence>
<dbReference type="AlphaFoldDB" id="A0A5H2XR92"/>
<dbReference type="GO" id="GO:0016740">
    <property type="term" value="F:transferase activity"/>
    <property type="evidence" value="ECO:0007669"/>
    <property type="project" value="UniProtKB-KW"/>
</dbReference>
<gene>
    <name evidence="2" type="ORF">Prudu_853S000400</name>
</gene>
<protein>
    <submittedName>
        <fullName evidence="2">Xyloglucan xylosyltransferase 5</fullName>
    </submittedName>
</protein>
<name>A0A5H2XR92_PRUDU</name>
<feature type="non-terminal residue" evidence="2">
    <location>
        <position position="1"/>
    </location>
</feature>
<proteinExistence type="predicted"/>
<evidence type="ECO:0000256" key="1">
    <source>
        <dbReference type="SAM" id="MobiDB-lite"/>
    </source>
</evidence>
<feature type="non-terminal residue" evidence="2">
    <location>
        <position position="230"/>
    </location>
</feature>
<keyword evidence="2" id="KW-0808">Transferase</keyword>
<evidence type="ECO:0000313" key="2">
    <source>
        <dbReference type="EMBL" id="BBN69259.1"/>
    </source>
</evidence>
<dbReference type="EMBL" id="AP021190">
    <property type="protein sequence ID" value="BBN69259.1"/>
    <property type="molecule type" value="Genomic_DNA"/>
</dbReference>
<feature type="compositionally biased region" description="Polar residues" evidence="1">
    <location>
        <begin position="163"/>
        <end position="174"/>
    </location>
</feature>
<feature type="region of interest" description="Disordered" evidence="1">
    <location>
        <begin position="152"/>
        <end position="174"/>
    </location>
</feature>
<accession>A0A5H2XR92</accession>